<name>A0A1V9YX85_9STRA</name>
<feature type="transmembrane region" description="Helical" evidence="3">
    <location>
        <begin position="807"/>
        <end position="827"/>
    </location>
</feature>
<feature type="coiled-coil region" evidence="1">
    <location>
        <begin position="483"/>
        <end position="547"/>
    </location>
</feature>
<dbReference type="Proteomes" id="UP000243217">
    <property type="component" value="Unassembled WGS sequence"/>
</dbReference>
<reference evidence="5 6" key="1">
    <citation type="journal article" date="2014" name="Genome Biol. Evol.">
        <title>The secreted proteins of Achlya hypogyna and Thraustotheca clavata identify the ancestral oomycete secretome and reveal gene acquisitions by horizontal gene transfer.</title>
        <authorList>
            <person name="Misner I."/>
            <person name="Blouin N."/>
            <person name="Leonard G."/>
            <person name="Richards T.A."/>
            <person name="Lane C.E."/>
        </authorList>
    </citation>
    <scope>NUCLEOTIDE SEQUENCE [LARGE SCALE GENOMIC DNA]</scope>
    <source>
        <strain evidence="5 6">ATCC 34112</strain>
    </source>
</reference>
<feature type="transmembrane region" description="Helical" evidence="3">
    <location>
        <begin position="342"/>
        <end position="364"/>
    </location>
</feature>
<feature type="transmembrane region" description="Helical" evidence="3">
    <location>
        <begin position="1089"/>
        <end position="1109"/>
    </location>
</feature>
<feature type="transmembrane region" description="Helical" evidence="3">
    <location>
        <begin position="627"/>
        <end position="647"/>
    </location>
</feature>
<dbReference type="STRING" id="74557.A0A1V9YX85"/>
<feature type="transmembrane region" description="Helical" evidence="3">
    <location>
        <begin position="889"/>
        <end position="910"/>
    </location>
</feature>
<comment type="caution">
    <text evidence="5">The sequence shown here is derived from an EMBL/GenBank/DDBJ whole genome shotgun (WGS) entry which is preliminary data.</text>
</comment>
<feature type="region of interest" description="Disordered" evidence="2">
    <location>
        <begin position="208"/>
        <end position="227"/>
    </location>
</feature>
<evidence type="ECO:0000256" key="1">
    <source>
        <dbReference type="SAM" id="Coils"/>
    </source>
</evidence>
<sequence>MDTPSTEISSIPPIVPGNVDTTPTPPVATENVKSSPSTPEKVEISSIPSIVPEKTEINSIPSAVPMKVEVKSNPSNIPEKVEISSLPIEPEEAGKSLKPFITPENVETITIAPVVHKSEEYAVPANTKIPVNEPIPLTEPSKSTDTASSVNTTTTNDSTVRSSIENTTTKTHEELTNHDNISAISIHNPPSEHIVPMADVQVPIPSNENIIRPSTHHRPGSAKKKLTRPEMIQSAKDLAAAEHLGAGKSFYRTTMKDIAELGVGLQLYFLFTKYMSGCFFVMTLLALPALIMHGTSHGVDTQMIDPLRLSLYTIANGGVNSTSNATTQWCLDNPFTQVPTTVSSIVTACDLLHSVAFALFIWYFQHTTKAVIAMQADAITPAKYAIFVRGLPRSATVESIIAHFNQRYNPLIDRKDYPMTLGCFGRGKSTNLLPNLTHSGQLSKPVNNTDHLISENPIYLNTHIAEVSIAHASGGLLRTFLAMEYLTAKVAELEDILKTLQASSDEVKSPKESKQREKNIAKFEKELEKVQMTLDKKTNKMKQLRSKGASYVDDCECAFVVFNSVEAQKRCLRDYRMSCYSILRHFQPKELQFEGKYPLKIRQAPEPSNIIWENLEVPVAERRLRRYFTNFITFLLLLLSCGIISLAQSAQAKFSSVTIPSFCNEALPAIFTGNYSNISKYTWNLYWNQFPTNTTCPTGSYYISYVNGIAVKEPAVGNATQCLNPCLSTQSNIDSTCSTLPCFKPQLEDIKTRPCTTYKASDMLKCYCEPALTKAIKLYGYIEGPRKMYNYELPCQEYLQQYLSKNAALFLAAGTVIVVNLFLQTILRAFADFERHVSESERTSAMVIKLFFAQLLNTGIIVLLVNANLTNVPLPSQVRDILHGQYDDFVRQWYISVGVGISTTMIINAISPQIGPFLKTYIIGPISRWHAIRSAVTQKQMNELYAGPPFDISLRYPLVLNTVFVTMMYCGGIPILLPVASLACFVMFQLDKLTMMRLYSVRTAYDEALGELSLSMLPFALLIHLGFSTWMYGNGTFLQSNLLNVQWVLQQVGFQSVGNATDVNALYEELQNAVSKYDPLGKNGLSSKIWRVNVFPVFLFFLFTIVWLILSKLFGYLLRPIFNSTLGIFLRVLSLLCSSAAKSLKNVLIKRKYSTDHSIIAQYPDFTGEYQVMHLQKSKIVDTTKGFELQDNGVLIRKWTVDTEMRNKGDRMLTWEAMAAPVKTYDIEANPKYKVSLNIIVMTNYDIECSE</sequence>
<dbReference type="OrthoDB" id="192629at2759"/>
<dbReference type="Pfam" id="PF14703">
    <property type="entry name" value="PHM7_cyt"/>
    <property type="match status" value="1"/>
</dbReference>
<dbReference type="PANTHER" id="PTHR13018">
    <property type="entry name" value="PROBABLE MEMBRANE PROTEIN DUF221-RELATED"/>
    <property type="match status" value="1"/>
</dbReference>
<feature type="compositionally biased region" description="Basic residues" evidence="2">
    <location>
        <begin position="214"/>
        <end position="226"/>
    </location>
</feature>
<dbReference type="GO" id="GO:0005886">
    <property type="term" value="C:plasma membrane"/>
    <property type="evidence" value="ECO:0007669"/>
    <property type="project" value="TreeGrafter"/>
</dbReference>
<dbReference type="GO" id="GO:0005227">
    <property type="term" value="F:calcium-activated cation channel activity"/>
    <property type="evidence" value="ECO:0007669"/>
    <property type="project" value="InterPro"/>
</dbReference>
<gene>
    <name evidence="5" type="ORF">THRCLA_09366</name>
</gene>
<proteinExistence type="predicted"/>
<organism evidence="5 6">
    <name type="scientific">Thraustotheca clavata</name>
    <dbReference type="NCBI Taxonomy" id="74557"/>
    <lineage>
        <taxon>Eukaryota</taxon>
        <taxon>Sar</taxon>
        <taxon>Stramenopiles</taxon>
        <taxon>Oomycota</taxon>
        <taxon>Saprolegniomycetes</taxon>
        <taxon>Saprolegniales</taxon>
        <taxon>Achlyaceae</taxon>
        <taxon>Thraustotheca</taxon>
    </lineage>
</organism>
<dbReference type="InterPro" id="IPR045122">
    <property type="entry name" value="Csc1-like"/>
</dbReference>
<feature type="transmembrane region" description="Helical" evidence="3">
    <location>
        <begin position="1008"/>
        <end position="1032"/>
    </location>
</feature>
<evidence type="ECO:0000313" key="6">
    <source>
        <dbReference type="Proteomes" id="UP000243217"/>
    </source>
</evidence>
<keyword evidence="6" id="KW-1185">Reference proteome</keyword>
<feature type="domain" description="CSC1/OSCA1-like cytosolic" evidence="4">
    <location>
        <begin position="490"/>
        <end position="614"/>
    </location>
</feature>
<evidence type="ECO:0000256" key="3">
    <source>
        <dbReference type="SAM" id="Phobius"/>
    </source>
</evidence>
<feature type="compositionally biased region" description="Low complexity" evidence="2">
    <location>
        <begin position="143"/>
        <end position="163"/>
    </location>
</feature>
<feature type="region of interest" description="Disordered" evidence="2">
    <location>
        <begin position="132"/>
        <end position="178"/>
    </location>
</feature>
<accession>A0A1V9YX85</accession>
<evidence type="ECO:0000256" key="2">
    <source>
        <dbReference type="SAM" id="MobiDB-lite"/>
    </source>
</evidence>
<keyword evidence="3" id="KW-0472">Membrane</keyword>
<protein>
    <submittedName>
        <fullName evidence="5">Transmembrane protein</fullName>
    </submittedName>
</protein>
<feature type="transmembrane region" description="Helical" evidence="3">
    <location>
        <begin position="847"/>
        <end position="869"/>
    </location>
</feature>
<feature type="transmembrane region" description="Helical" evidence="3">
    <location>
        <begin position="958"/>
        <end position="988"/>
    </location>
</feature>
<evidence type="ECO:0000313" key="5">
    <source>
        <dbReference type="EMBL" id="OQR90366.1"/>
    </source>
</evidence>
<keyword evidence="3" id="KW-1133">Transmembrane helix</keyword>
<evidence type="ECO:0000259" key="4">
    <source>
        <dbReference type="Pfam" id="PF14703"/>
    </source>
</evidence>
<keyword evidence="1" id="KW-0175">Coiled coil</keyword>
<feature type="region of interest" description="Disordered" evidence="2">
    <location>
        <begin position="1"/>
        <end position="44"/>
    </location>
</feature>
<dbReference type="PANTHER" id="PTHR13018:SF135">
    <property type="entry name" value="CSC1_OSCA1-LIKE 7TM REGION DOMAIN-CONTAINING PROTEIN"/>
    <property type="match status" value="1"/>
</dbReference>
<dbReference type="AlphaFoldDB" id="A0A1V9YX85"/>
<keyword evidence="3 5" id="KW-0812">Transmembrane</keyword>
<dbReference type="EMBL" id="JNBS01002552">
    <property type="protein sequence ID" value="OQR90366.1"/>
    <property type="molecule type" value="Genomic_DNA"/>
</dbReference>
<dbReference type="InterPro" id="IPR027815">
    <property type="entry name" value="CSC1/OSCA1-like_cyt"/>
</dbReference>